<protein>
    <submittedName>
        <fullName evidence="2">Uncharacterized protein</fullName>
    </submittedName>
</protein>
<dbReference type="OMA" id="DEDIFFR"/>
<evidence type="ECO:0000256" key="1">
    <source>
        <dbReference type="SAM" id="MobiDB-lite"/>
    </source>
</evidence>
<dbReference type="Proteomes" id="UP000001449">
    <property type="component" value="Chromosome 7"/>
</dbReference>
<reference evidence="2 3" key="2">
    <citation type="journal article" date="2008" name="Nature">
        <title>The Phaeodactylum genome reveals the evolutionary history of diatom genomes.</title>
        <authorList>
            <person name="Bowler C."/>
            <person name="Allen A.E."/>
            <person name="Badger J.H."/>
            <person name="Grimwood J."/>
            <person name="Jabbari K."/>
            <person name="Kuo A."/>
            <person name="Maheswari U."/>
            <person name="Martens C."/>
            <person name="Maumus F."/>
            <person name="Otillar R.P."/>
            <person name="Rayko E."/>
            <person name="Salamov A."/>
            <person name="Vandepoele K."/>
            <person name="Beszteri B."/>
            <person name="Gruber A."/>
            <person name="Heijde M."/>
            <person name="Katinka M."/>
            <person name="Mock T."/>
            <person name="Valentin K."/>
            <person name="Verret F."/>
            <person name="Berges J.A."/>
            <person name="Brownlee C."/>
            <person name="Cadoret J.P."/>
            <person name="Chiovitti A."/>
            <person name="Choi C.J."/>
            <person name="Coesel S."/>
            <person name="De Martino A."/>
            <person name="Detter J.C."/>
            <person name="Durkin C."/>
            <person name="Falciatore A."/>
            <person name="Fournet J."/>
            <person name="Haruta M."/>
            <person name="Huysman M.J."/>
            <person name="Jenkins B.D."/>
            <person name="Jiroutova K."/>
            <person name="Jorgensen R.E."/>
            <person name="Joubert Y."/>
            <person name="Kaplan A."/>
            <person name="Kroger N."/>
            <person name="Kroth P.G."/>
            <person name="La Roche J."/>
            <person name="Lindquist E."/>
            <person name="Lommer M."/>
            <person name="Martin-Jezequel V."/>
            <person name="Lopez P.J."/>
            <person name="Lucas S."/>
            <person name="Mangogna M."/>
            <person name="McGinnis K."/>
            <person name="Medlin L.K."/>
            <person name="Montsant A."/>
            <person name="Oudot-Le Secq M.P."/>
            <person name="Napoli C."/>
            <person name="Obornik M."/>
            <person name="Parker M.S."/>
            <person name="Petit J.L."/>
            <person name="Porcel B.M."/>
            <person name="Poulsen N."/>
            <person name="Robison M."/>
            <person name="Rychlewski L."/>
            <person name="Rynearson T.A."/>
            <person name="Schmutz J."/>
            <person name="Shapiro H."/>
            <person name="Siaut M."/>
            <person name="Stanley M."/>
            <person name="Sussman M.R."/>
            <person name="Taylor A.R."/>
            <person name="Vardi A."/>
            <person name="von Dassow P."/>
            <person name="Vyverman W."/>
            <person name="Willis A."/>
            <person name="Wyrwicz L.S."/>
            <person name="Rokhsar D.S."/>
            <person name="Weissenbach J."/>
            <person name="Armbrust E.V."/>
            <person name="Green B.R."/>
            <person name="Van de Peer Y."/>
            <person name="Grigoriev I.V."/>
        </authorList>
    </citation>
    <scope>NUCLEOTIDE SEQUENCE [LARGE SCALE GENOMIC DNA]</scope>
    <source>
        <strain evidence="2 3">CCMP1335</strain>
    </source>
</reference>
<feature type="region of interest" description="Disordered" evidence="1">
    <location>
        <begin position="285"/>
        <end position="375"/>
    </location>
</feature>
<dbReference type="InParanoid" id="B5YMV3"/>
<dbReference type="KEGG" id="tps:THAPS_6922"/>
<accession>B5YMV3</accession>
<organism evidence="2 3">
    <name type="scientific">Thalassiosira pseudonana</name>
    <name type="common">Marine diatom</name>
    <name type="synonym">Cyclotella nana</name>
    <dbReference type="NCBI Taxonomy" id="35128"/>
    <lineage>
        <taxon>Eukaryota</taxon>
        <taxon>Sar</taxon>
        <taxon>Stramenopiles</taxon>
        <taxon>Ochrophyta</taxon>
        <taxon>Bacillariophyta</taxon>
        <taxon>Coscinodiscophyceae</taxon>
        <taxon>Thalassiosirophycidae</taxon>
        <taxon>Thalassiosirales</taxon>
        <taxon>Thalassiosiraceae</taxon>
        <taxon>Thalassiosira</taxon>
    </lineage>
</organism>
<dbReference type="GO" id="GO:1990130">
    <property type="term" value="C:GATOR1 complex"/>
    <property type="evidence" value="ECO:0000318"/>
    <property type="project" value="GO_Central"/>
</dbReference>
<evidence type="ECO:0000313" key="2">
    <source>
        <dbReference type="EMBL" id="ACI64876.1"/>
    </source>
</evidence>
<dbReference type="PaxDb" id="35128-Thaps6922"/>
<dbReference type="RefSeq" id="XP_002296159.1">
    <property type="nucleotide sequence ID" value="XM_002296123.1"/>
</dbReference>
<dbReference type="eggNOG" id="ENOG502SN6C">
    <property type="taxonomic scope" value="Eukaryota"/>
</dbReference>
<sequence>MDASPHPTAPSSTRNLGILGIGLVMEEVGKGARLVFRYPASPPPYFLNHHDGAQSSSDTGGILGDDVYNANKAFVRGAVPSSPMPSSKNMRPSSTNVRTDDNGSAAGRSIDLFFDLPARVISKLFRPKRPLCGCPLTLNVSGTTFCCRAELFDQHNICPSAVGGGTSGGTGDGSHHPLVLFSVIVALAPLASASSLAEEQFSSTQQYCLRSHSTSQSNVSNGGNKHHFQYFSSKRVDSAFTTIRRVHRNLARLCRVLTREELRCQYVSVQCNLLLNIRKEYEGRNGADEGANVSGGTAKGNTDSSNNKKEDNNTRRVSNTTNTTTTGNTVGGPTPLQPTEKRVLGSPPTPSTGTDNTKTNTNAGSTNASDNISSNMTPTKRRVYVQNLIEVMLAAIPPSENDLEGDNGAEGYNSHHNGNLARELAQVFHSLSKYDDPANQSVSSFTSRINSREGIVYINRHVAVPLESVDVSPANEVNSFSLKGIQGANSQLNDIVRPYHTLLFPNSTASEVLRRLIDESTTSGVVRPSSGNAWVTDVSSSPPLSHTLRRILPHLHPRKSLQEVSWDSALALPFVMESARYLVESRLAVPVTPLLRKNRYACSDDVIGKMRKLALPFWQTFGLRSQNCRFYLCGGATNNAQVATGAPHLFAIVSALTTNQSNDAAQHNLSPAASPMLGDAIDSLCGTIKEPRIGRRKSNVVEHGGGKQHGSYRRASMAVGEVLTSNAMQLNRPASYGSTGIVTTGQDSPTEEILYSVVVWLLTQKVIVEVKDYLLAVGVIGSDPVGENDTQTKTSEEVLFTELFEAGCLDGTISIPAICYRFGLDRLRMESFTAFGKRRSLIEIVSRAACSSDDWGAP</sequence>
<feature type="compositionally biased region" description="Polar residues" evidence="1">
    <location>
        <begin position="84"/>
        <end position="97"/>
    </location>
</feature>
<evidence type="ECO:0000313" key="3">
    <source>
        <dbReference type="Proteomes" id="UP000001449"/>
    </source>
</evidence>
<feature type="compositionally biased region" description="Low complexity" evidence="1">
    <location>
        <begin position="315"/>
        <end position="334"/>
    </location>
</feature>
<dbReference type="STRING" id="35128.B5YMV3"/>
<dbReference type="GeneID" id="7449224"/>
<feature type="region of interest" description="Disordered" evidence="1">
    <location>
        <begin position="78"/>
        <end position="103"/>
    </location>
</feature>
<reference evidence="2 3" key="1">
    <citation type="journal article" date="2004" name="Science">
        <title>The genome of the diatom Thalassiosira pseudonana: ecology, evolution, and metabolism.</title>
        <authorList>
            <person name="Armbrust E.V."/>
            <person name="Berges J.A."/>
            <person name="Bowler C."/>
            <person name="Green B.R."/>
            <person name="Martinez D."/>
            <person name="Putnam N.H."/>
            <person name="Zhou S."/>
            <person name="Allen A.E."/>
            <person name="Apt K.E."/>
            <person name="Bechner M."/>
            <person name="Brzezinski M.A."/>
            <person name="Chaal B.K."/>
            <person name="Chiovitti A."/>
            <person name="Davis A.K."/>
            <person name="Demarest M.S."/>
            <person name="Detter J.C."/>
            <person name="Glavina T."/>
            <person name="Goodstein D."/>
            <person name="Hadi M.Z."/>
            <person name="Hellsten U."/>
            <person name="Hildebrand M."/>
            <person name="Jenkins B.D."/>
            <person name="Jurka J."/>
            <person name="Kapitonov V.V."/>
            <person name="Kroger N."/>
            <person name="Lau W.W."/>
            <person name="Lane T.W."/>
            <person name="Larimer F.W."/>
            <person name="Lippmeier J.C."/>
            <person name="Lucas S."/>
            <person name="Medina M."/>
            <person name="Montsant A."/>
            <person name="Obornik M."/>
            <person name="Parker M.S."/>
            <person name="Palenik B."/>
            <person name="Pazour G.J."/>
            <person name="Richardson P.M."/>
            <person name="Rynearson T.A."/>
            <person name="Saito M.A."/>
            <person name="Schwartz D.C."/>
            <person name="Thamatrakoln K."/>
            <person name="Valentin K."/>
            <person name="Vardi A."/>
            <person name="Wilkerson F.P."/>
            <person name="Rokhsar D.S."/>
        </authorList>
    </citation>
    <scope>NUCLEOTIDE SEQUENCE [LARGE SCALE GENOMIC DNA]</scope>
    <source>
        <strain evidence="2 3">CCMP1335</strain>
    </source>
</reference>
<keyword evidence="3" id="KW-1185">Reference proteome</keyword>
<dbReference type="HOGENOM" id="CLU_371111_0_0_1"/>
<dbReference type="GO" id="GO:0010508">
    <property type="term" value="P:positive regulation of autophagy"/>
    <property type="evidence" value="ECO:0000318"/>
    <property type="project" value="GO_Central"/>
</dbReference>
<feature type="compositionally biased region" description="Polar residues" evidence="1">
    <location>
        <begin position="351"/>
        <end position="375"/>
    </location>
</feature>
<proteinExistence type="predicted"/>
<dbReference type="EMBL" id="CP001160">
    <property type="protein sequence ID" value="ACI64876.1"/>
    <property type="molecule type" value="Genomic_DNA"/>
</dbReference>
<dbReference type="GO" id="GO:0034198">
    <property type="term" value="P:cellular response to amino acid starvation"/>
    <property type="evidence" value="ECO:0000318"/>
    <property type="project" value="GO_Central"/>
</dbReference>
<gene>
    <name evidence="2" type="ORF">THAPS_6922</name>
</gene>
<dbReference type="AlphaFoldDB" id="B5YMV3"/>
<dbReference type="InterPro" id="IPR005365">
    <property type="entry name" value="Npr3"/>
</dbReference>
<name>B5YMV3_THAPS</name>
<dbReference type="GO" id="GO:1904262">
    <property type="term" value="P:negative regulation of TORC1 signaling"/>
    <property type="evidence" value="ECO:0000318"/>
    <property type="project" value="GO_Central"/>
</dbReference>
<dbReference type="PANTHER" id="PTHR13153:SF5">
    <property type="entry name" value="GATOR COMPLEX PROTEIN NPRL3"/>
    <property type="match status" value="1"/>
</dbReference>
<dbReference type="PANTHER" id="PTHR13153">
    <property type="entry name" value="CGTHBA PROTEIN -14 GENE PROTEIN"/>
    <property type="match status" value="1"/>
</dbReference>